<evidence type="ECO:0000256" key="4">
    <source>
        <dbReference type="ARBA" id="ARBA00022723"/>
    </source>
</evidence>
<keyword evidence="7" id="KW-1133">Transmembrane helix</keyword>
<dbReference type="InterPro" id="IPR012302">
    <property type="entry name" value="Malic_NAD-bd"/>
</dbReference>
<keyword evidence="7" id="KW-0472">Membrane</keyword>
<dbReference type="Gene3D" id="3.40.50.10380">
    <property type="entry name" value="Malic enzyme, N-terminal domain"/>
    <property type="match status" value="1"/>
</dbReference>
<dbReference type="InterPro" id="IPR012301">
    <property type="entry name" value="Malic_N_dom"/>
</dbReference>
<dbReference type="InterPro" id="IPR036291">
    <property type="entry name" value="NAD(P)-bd_dom_sf"/>
</dbReference>
<feature type="domain" description="Malic enzyme NAD-binding" evidence="8">
    <location>
        <begin position="360"/>
        <end position="618"/>
    </location>
</feature>
<dbReference type="SUPFAM" id="SSF51735">
    <property type="entry name" value="NAD(P)-binding Rossmann-fold domains"/>
    <property type="match status" value="1"/>
</dbReference>
<name>A0ABR3JVD1_9AGAR</name>
<evidence type="ECO:0000256" key="7">
    <source>
        <dbReference type="SAM" id="Phobius"/>
    </source>
</evidence>
<dbReference type="InterPro" id="IPR037062">
    <property type="entry name" value="Malic_N_dom_sf"/>
</dbReference>
<feature type="domain" description="Malic enzyme N-terminal" evidence="9">
    <location>
        <begin position="169"/>
        <end position="350"/>
    </location>
</feature>
<keyword evidence="7" id="KW-0812">Transmembrane</keyword>
<comment type="cofactor">
    <cofactor evidence="1">
        <name>Mn(2+)</name>
        <dbReference type="ChEBI" id="CHEBI:29035"/>
    </cofactor>
</comment>
<dbReference type="PROSITE" id="PS00331">
    <property type="entry name" value="MALIC_ENZYMES"/>
    <property type="match status" value="1"/>
</dbReference>
<evidence type="ECO:0000313" key="10">
    <source>
        <dbReference type="EMBL" id="KAL0959834.1"/>
    </source>
</evidence>
<dbReference type="PANTHER" id="PTHR23406">
    <property type="entry name" value="MALIC ENZYME-RELATED"/>
    <property type="match status" value="1"/>
</dbReference>
<keyword evidence="11" id="KW-1185">Reference proteome</keyword>
<organism evidence="10 11">
    <name type="scientific">Hohenbuehelia grisea</name>
    <dbReference type="NCBI Taxonomy" id="104357"/>
    <lineage>
        <taxon>Eukaryota</taxon>
        <taxon>Fungi</taxon>
        <taxon>Dikarya</taxon>
        <taxon>Basidiomycota</taxon>
        <taxon>Agaricomycotina</taxon>
        <taxon>Agaricomycetes</taxon>
        <taxon>Agaricomycetidae</taxon>
        <taxon>Agaricales</taxon>
        <taxon>Pleurotineae</taxon>
        <taxon>Pleurotaceae</taxon>
        <taxon>Hohenbuehelia</taxon>
    </lineage>
</organism>
<evidence type="ECO:0000256" key="3">
    <source>
        <dbReference type="ARBA" id="ARBA00008785"/>
    </source>
</evidence>
<evidence type="ECO:0000259" key="8">
    <source>
        <dbReference type="SMART" id="SM00919"/>
    </source>
</evidence>
<protein>
    <recommendedName>
        <fullName evidence="6">Malic enzyme</fullName>
    </recommendedName>
</protein>
<dbReference type="EMBL" id="JASNQZ010000002">
    <property type="protein sequence ID" value="KAL0959834.1"/>
    <property type="molecule type" value="Genomic_DNA"/>
</dbReference>
<sequence>MSAICEMVIVTEPLIQSQSPANYRRPIAINGVPSAQRHPSEIFKNARQFPGFCLYEAALIPQSLLAFPNPPIVLFPFVLVLFSFRRPYRPTRSSFLFNLYILFAMTIVLTPYWSEGVQKLKMAPQPPPKPAHGLLPPAMDSSIHAVRCLKQLRSKDKSIEKYIYLTQLKDADHNMFYHLCLENMAEITPLIYTPTVGDACLQFSHNYRRPEGLFISIKDKGKIRSILQNWPLKNEARISVVTDGSRILGLGDLGVNGMPISIGKLSLYIAGAGIRPTSAVPICLDLGTNNEEFLQDPLYLGLRQKRVPEAEMTEFMDEFMHEMSIAFPKLLVQFEDFATEKAFLYLERYRNQYPVFNDDIQGTGAVVLSGFLNAAKLSSEASGRPLTDHRILFFGAGSAGVGVATQLMSFFTLQGMSVEEARNCIWLVDSQGLVYEKRGRLAEHKKYFARRDYTGAPLTDLLDIIAYVKPTALLGLSTITGAFNADVLQAMAALNPRPIVFPLSNPVKLSECSFADAVEHTQGSVLFASGSPFPEMKYSGQMLYPGQGNNMYIFPGLGLGAIVARASTVTDTMVEASSLGLAGSLTKEEHAMGLIYPQVHRIREISAEIALKVIRASQKAGVDRNTDLRSLSDADLTKVIQSKMWSPQL</sequence>
<comment type="similarity">
    <text evidence="3 6">Belongs to the malic enzymes family.</text>
</comment>
<evidence type="ECO:0000259" key="9">
    <source>
        <dbReference type="SMART" id="SM01274"/>
    </source>
</evidence>
<reference evidence="11" key="1">
    <citation type="submission" date="2024-06" db="EMBL/GenBank/DDBJ databases">
        <title>Multi-omics analyses provide insights into the biosynthesis of the anticancer antibiotic pleurotin in Hohenbuehelia grisea.</title>
        <authorList>
            <person name="Weaver J.A."/>
            <person name="Alberti F."/>
        </authorList>
    </citation>
    <scope>NUCLEOTIDE SEQUENCE [LARGE SCALE GENOMIC DNA]</scope>
    <source>
        <strain evidence="11">T-177</strain>
    </source>
</reference>
<comment type="cofactor">
    <cofactor evidence="2">
        <name>Mg(2+)</name>
        <dbReference type="ChEBI" id="CHEBI:18420"/>
    </cofactor>
</comment>
<evidence type="ECO:0000313" key="11">
    <source>
        <dbReference type="Proteomes" id="UP001556367"/>
    </source>
</evidence>
<dbReference type="Pfam" id="PF03949">
    <property type="entry name" value="Malic_M"/>
    <property type="match status" value="1"/>
</dbReference>
<proteinExistence type="inferred from homology"/>
<dbReference type="Proteomes" id="UP001556367">
    <property type="component" value="Unassembled WGS sequence"/>
</dbReference>
<dbReference type="InterPro" id="IPR001891">
    <property type="entry name" value="Malic_OxRdtase"/>
</dbReference>
<evidence type="ECO:0000256" key="6">
    <source>
        <dbReference type="RuleBase" id="RU003426"/>
    </source>
</evidence>
<feature type="transmembrane region" description="Helical" evidence="7">
    <location>
        <begin position="64"/>
        <end position="84"/>
    </location>
</feature>
<dbReference type="SMART" id="SM01274">
    <property type="entry name" value="malic"/>
    <property type="match status" value="1"/>
</dbReference>
<gene>
    <name evidence="10" type="ORF">HGRIS_011511</name>
</gene>
<dbReference type="NCBIfam" id="NF010052">
    <property type="entry name" value="PRK13529.1"/>
    <property type="match status" value="1"/>
</dbReference>
<dbReference type="InterPro" id="IPR015884">
    <property type="entry name" value="Malic_enzyme_CS"/>
</dbReference>
<feature type="transmembrane region" description="Helical" evidence="7">
    <location>
        <begin position="96"/>
        <end position="114"/>
    </location>
</feature>
<accession>A0ABR3JVD1</accession>
<dbReference type="Pfam" id="PF00390">
    <property type="entry name" value="malic"/>
    <property type="match status" value="1"/>
</dbReference>
<dbReference type="CDD" id="cd05312">
    <property type="entry name" value="NAD_bind_1_malic_enz"/>
    <property type="match status" value="1"/>
</dbReference>
<evidence type="ECO:0000256" key="2">
    <source>
        <dbReference type="ARBA" id="ARBA00001946"/>
    </source>
</evidence>
<keyword evidence="5 6" id="KW-0560">Oxidoreductase</keyword>
<dbReference type="SMART" id="SM00919">
    <property type="entry name" value="Malic_M"/>
    <property type="match status" value="1"/>
</dbReference>
<dbReference type="Gene3D" id="3.40.50.720">
    <property type="entry name" value="NAD(P)-binding Rossmann-like Domain"/>
    <property type="match status" value="1"/>
</dbReference>
<dbReference type="PANTHER" id="PTHR23406:SF32">
    <property type="entry name" value="NADP-DEPENDENT MALIC ENZYME"/>
    <property type="match status" value="1"/>
</dbReference>
<comment type="caution">
    <text evidence="10">The sequence shown here is derived from an EMBL/GenBank/DDBJ whole genome shotgun (WGS) entry which is preliminary data.</text>
</comment>
<keyword evidence="4 6" id="KW-0479">Metal-binding</keyword>
<evidence type="ECO:0000256" key="1">
    <source>
        <dbReference type="ARBA" id="ARBA00001936"/>
    </source>
</evidence>
<dbReference type="SUPFAM" id="SSF53223">
    <property type="entry name" value="Aminoacid dehydrogenase-like, N-terminal domain"/>
    <property type="match status" value="1"/>
</dbReference>
<dbReference type="PRINTS" id="PR00072">
    <property type="entry name" value="MALOXRDTASE"/>
</dbReference>
<dbReference type="InterPro" id="IPR046346">
    <property type="entry name" value="Aminoacid_DH-like_N_sf"/>
</dbReference>
<evidence type="ECO:0000256" key="5">
    <source>
        <dbReference type="ARBA" id="ARBA00023002"/>
    </source>
</evidence>